<dbReference type="RefSeq" id="WP_142528657.1">
    <property type="nucleotide sequence ID" value="NZ_CBCSJO010000006.1"/>
</dbReference>
<dbReference type="OrthoDB" id="851990at2"/>
<accession>A0A521DW14</accession>
<dbReference type="InterPro" id="IPR024404">
    <property type="entry name" value="Lipid-bd_put"/>
</dbReference>
<dbReference type="PROSITE" id="PS51257">
    <property type="entry name" value="PROKAR_LIPOPROTEIN"/>
    <property type="match status" value="1"/>
</dbReference>
<protein>
    <submittedName>
        <fullName evidence="1">Lipid-binding putative hydrolase</fullName>
    </submittedName>
</protein>
<dbReference type="AlphaFoldDB" id="A0A521DW14"/>
<evidence type="ECO:0000313" key="2">
    <source>
        <dbReference type="Proteomes" id="UP000320300"/>
    </source>
</evidence>
<reference evidence="1 2" key="1">
    <citation type="submission" date="2017-05" db="EMBL/GenBank/DDBJ databases">
        <authorList>
            <person name="Varghese N."/>
            <person name="Submissions S."/>
        </authorList>
    </citation>
    <scope>NUCLEOTIDE SEQUENCE [LARGE SCALE GENOMIC DNA]</scope>
    <source>
        <strain evidence="1 2">DSM 19036</strain>
    </source>
</reference>
<evidence type="ECO:0000313" key="1">
    <source>
        <dbReference type="EMBL" id="SMO75291.1"/>
    </source>
</evidence>
<keyword evidence="2" id="KW-1185">Reference proteome</keyword>
<dbReference type="EMBL" id="FXTN01000006">
    <property type="protein sequence ID" value="SMO75291.1"/>
    <property type="molecule type" value="Genomic_DNA"/>
</dbReference>
<keyword evidence="1" id="KW-0378">Hydrolase</keyword>
<dbReference type="Pfam" id="PF12888">
    <property type="entry name" value="Lipid_bd"/>
    <property type="match status" value="1"/>
</dbReference>
<dbReference type="InterPro" id="IPR038668">
    <property type="entry name" value="Lipid-bd_sf"/>
</dbReference>
<sequence length="164" mass="17985">MKKYLYILTLCVLALSSCKKEEVGGTAVQSLANEWYVQVTQINATTGAIIDDSDDSYYTLSTYNTADNSPTVMWMDDSQSYYGLKTKVNVDLANKAFSVTNADELYFGVKVTITNGKVVTDGAVGPASKAVTDAISYDAQFSDTPGVIFRFKGYGRTRFTEDDH</sequence>
<dbReference type="Gene3D" id="2.40.128.220">
    <property type="match status" value="1"/>
</dbReference>
<dbReference type="Proteomes" id="UP000320300">
    <property type="component" value="Unassembled WGS sequence"/>
</dbReference>
<gene>
    <name evidence="1" type="ORF">SAMN06265348_106195</name>
</gene>
<dbReference type="GO" id="GO:0016787">
    <property type="term" value="F:hydrolase activity"/>
    <property type="evidence" value="ECO:0007669"/>
    <property type="project" value="UniProtKB-KW"/>
</dbReference>
<name>A0A521DW14_9SPHI</name>
<organism evidence="1 2">
    <name type="scientific">Pedobacter westerhofensis</name>
    <dbReference type="NCBI Taxonomy" id="425512"/>
    <lineage>
        <taxon>Bacteria</taxon>
        <taxon>Pseudomonadati</taxon>
        <taxon>Bacteroidota</taxon>
        <taxon>Sphingobacteriia</taxon>
        <taxon>Sphingobacteriales</taxon>
        <taxon>Sphingobacteriaceae</taxon>
        <taxon>Pedobacter</taxon>
    </lineage>
</organism>
<proteinExistence type="predicted"/>